<evidence type="ECO:0000313" key="7">
    <source>
        <dbReference type="EMBL" id="CAD9690275.1"/>
    </source>
</evidence>
<reference evidence="7" key="1">
    <citation type="submission" date="2021-01" db="EMBL/GenBank/DDBJ databases">
        <authorList>
            <person name="Corre E."/>
            <person name="Pelletier E."/>
            <person name="Niang G."/>
            <person name="Scheremetjew M."/>
            <person name="Finn R."/>
            <person name="Kale V."/>
            <person name="Holt S."/>
            <person name="Cochrane G."/>
            <person name="Meng A."/>
            <person name="Brown T."/>
            <person name="Cohen L."/>
        </authorList>
    </citation>
    <scope>NUCLEOTIDE SEQUENCE</scope>
    <source>
        <strain evidence="7">NY070348D</strain>
    </source>
</reference>
<evidence type="ECO:0000256" key="4">
    <source>
        <dbReference type="PROSITE-ProRule" id="PRU10007"/>
    </source>
</evidence>
<name>A0A7S2WIA2_9STRA</name>
<dbReference type="PANTHER" id="PTHR43860">
    <property type="entry name" value="BETAINE ALDEHYDE DEHYDROGENASE"/>
    <property type="match status" value="1"/>
</dbReference>
<dbReference type="AlphaFoldDB" id="A0A7S2WIA2"/>
<evidence type="ECO:0000256" key="3">
    <source>
        <dbReference type="ARBA" id="ARBA00023027"/>
    </source>
</evidence>
<evidence type="ECO:0000259" key="6">
    <source>
        <dbReference type="Pfam" id="PF00171"/>
    </source>
</evidence>
<dbReference type="EMBL" id="HBHK01016817">
    <property type="protein sequence ID" value="CAD9690275.1"/>
    <property type="molecule type" value="Transcribed_RNA"/>
</dbReference>
<dbReference type="Gene3D" id="3.40.605.10">
    <property type="entry name" value="Aldehyde Dehydrogenase, Chain A, domain 1"/>
    <property type="match status" value="1"/>
</dbReference>
<dbReference type="Gene3D" id="3.40.309.10">
    <property type="entry name" value="Aldehyde Dehydrogenase, Chain A, domain 2"/>
    <property type="match status" value="1"/>
</dbReference>
<dbReference type="FunFam" id="3.40.605.10:FF:000007">
    <property type="entry name" value="NAD/NADP-dependent betaine aldehyde dehydrogenase"/>
    <property type="match status" value="1"/>
</dbReference>
<dbReference type="InterPro" id="IPR015590">
    <property type="entry name" value="Aldehyde_DH_dom"/>
</dbReference>
<proteinExistence type="inferred from homology"/>
<dbReference type="InterPro" id="IPR029510">
    <property type="entry name" value="Ald_DH_CS_GLU"/>
</dbReference>
<feature type="active site" evidence="4">
    <location>
        <position position="247"/>
    </location>
</feature>
<evidence type="ECO:0000256" key="1">
    <source>
        <dbReference type="ARBA" id="ARBA00009986"/>
    </source>
</evidence>
<accession>A0A7S2WIA2</accession>
<dbReference type="GO" id="GO:0016620">
    <property type="term" value="F:oxidoreductase activity, acting on the aldehyde or oxo group of donors, NAD or NADP as acceptor"/>
    <property type="evidence" value="ECO:0007669"/>
    <property type="project" value="InterPro"/>
</dbReference>
<sequence length="488" mass="52818">MLLIDGQLRQAEDGQTLKVVNPFSEQVITSVAKASEQDVDRAVMAADAAKAQWRNIGGKKRATYLVALADEIEKNKKHLSEIETQDCGKPFPESEWDVDDCVACLKYYAGLAVDLEENKQNVPVDVGDTDYECSIRYEPAGVACCIIPWNYPLLMAIWKIGPALASGCTVVLKPSENTPLTAIELAKISIKVQLPAGVLNILTGDGAAGAALVNHPKTSVVAFTGSVPTGIKVAEVAAPHVKQVTLELGGKSAALVFPDADLDKAAEWVCFGCWWTNGQICSATSRLLVHEEIADIFIKKLETIGKSIKMGDPMDPDCRLGPVVNGQQQEKVLSFINKAQAQGAQLLLGSGRKPTEKGYFVEPTILKVDSSTNIAWEEEIFGPVLTVKTFSTDDMAIQLANDSKFGLAGAVFSKDKARLARCSNELNVGIVWTNCSQPCFCQLPWGGRQQSGYGRDLGEFGLSKFLEPKQVVNYVSSDPLGWYDTSKL</sequence>
<gene>
    <name evidence="7" type="ORF">QSP1433_LOCUS10559</name>
</gene>
<dbReference type="InterPro" id="IPR016161">
    <property type="entry name" value="Ald_DH/histidinol_DH"/>
</dbReference>
<dbReference type="PANTHER" id="PTHR43860:SF2">
    <property type="entry name" value="BETAINE ALDEHYDE DEHYDROGENASE-RELATED"/>
    <property type="match status" value="1"/>
</dbReference>
<dbReference type="InterPro" id="IPR016162">
    <property type="entry name" value="Ald_DH_N"/>
</dbReference>
<feature type="domain" description="Aldehyde dehydrogenase" evidence="6">
    <location>
        <begin position="12"/>
        <end position="471"/>
    </location>
</feature>
<dbReference type="PROSITE" id="PS00687">
    <property type="entry name" value="ALDEHYDE_DEHYDR_GLU"/>
    <property type="match status" value="1"/>
</dbReference>
<comment type="similarity">
    <text evidence="1 5">Belongs to the aldehyde dehydrogenase family.</text>
</comment>
<evidence type="ECO:0000256" key="5">
    <source>
        <dbReference type="RuleBase" id="RU003345"/>
    </source>
</evidence>
<dbReference type="SUPFAM" id="SSF53720">
    <property type="entry name" value="ALDH-like"/>
    <property type="match status" value="1"/>
</dbReference>
<keyword evidence="2 5" id="KW-0560">Oxidoreductase</keyword>
<protein>
    <recommendedName>
        <fullName evidence="6">Aldehyde dehydrogenase domain-containing protein</fullName>
    </recommendedName>
</protein>
<evidence type="ECO:0000256" key="2">
    <source>
        <dbReference type="ARBA" id="ARBA00023002"/>
    </source>
</evidence>
<dbReference type="Pfam" id="PF00171">
    <property type="entry name" value="Aldedh"/>
    <property type="match status" value="1"/>
</dbReference>
<dbReference type="FunFam" id="3.40.309.10:FF:000012">
    <property type="entry name" value="Betaine aldehyde dehydrogenase"/>
    <property type="match status" value="1"/>
</dbReference>
<organism evidence="7">
    <name type="scientific">Mucochytrium quahogii</name>
    <dbReference type="NCBI Taxonomy" id="96639"/>
    <lineage>
        <taxon>Eukaryota</taxon>
        <taxon>Sar</taxon>
        <taxon>Stramenopiles</taxon>
        <taxon>Bigyra</taxon>
        <taxon>Labyrinthulomycetes</taxon>
        <taxon>Thraustochytrida</taxon>
        <taxon>Thraustochytriidae</taxon>
        <taxon>Mucochytrium</taxon>
    </lineage>
</organism>
<dbReference type="InterPro" id="IPR016163">
    <property type="entry name" value="Ald_DH_C"/>
</dbReference>
<keyword evidence="3" id="KW-0520">NAD</keyword>